<keyword evidence="1" id="KW-0472">Membrane</keyword>
<dbReference type="AlphaFoldDB" id="A0A7M1SRB5"/>
<protein>
    <submittedName>
        <fullName evidence="2">Methionine/alanine import family NSS transporter small subunit</fullName>
    </submittedName>
</protein>
<evidence type="ECO:0000313" key="2">
    <source>
        <dbReference type="EMBL" id="QOR69677.1"/>
    </source>
</evidence>
<dbReference type="Pfam" id="PF16951">
    <property type="entry name" value="MaAIMP_sms"/>
    <property type="match status" value="1"/>
</dbReference>
<keyword evidence="3" id="KW-1185">Reference proteome</keyword>
<accession>A0A7M1SRB5</accession>
<dbReference type="InterPro" id="IPR031596">
    <property type="entry name" value="MaAIMP_sms"/>
</dbReference>
<name>A0A7M1SRB5_9MICO</name>
<sequence length="51" mass="5455">MDVSAVIMMIVALVLVWGGLVAAVVHLSHHPEEVDAYDIDDDGRPDTPPST</sequence>
<gene>
    <name evidence="2" type="ORF">IM660_13490</name>
</gene>
<dbReference type="RefSeq" id="WP_193496225.1">
    <property type="nucleotide sequence ID" value="NZ_CP063169.1"/>
</dbReference>
<dbReference type="KEGG" id="halt:IM660_13490"/>
<reference evidence="2 3" key="1">
    <citation type="submission" date="2020-10" db="EMBL/GenBank/DDBJ databases">
        <title>Haloactinobacterium sp. RN3S43, a bacterium isolated from saline soil.</title>
        <authorList>
            <person name="Sun J.-Q."/>
        </authorList>
    </citation>
    <scope>NUCLEOTIDE SEQUENCE [LARGE SCALE GENOMIC DNA]</scope>
    <source>
        <strain evidence="2 3">RN3S43</strain>
    </source>
</reference>
<evidence type="ECO:0000256" key="1">
    <source>
        <dbReference type="SAM" id="Phobius"/>
    </source>
</evidence>
<feature type="transmembrane region" description="Helical" evidence="1">
    <location>
        <begin position="6"/>
        <end position="27"/>
    </location>
</feature>
<keyword evidence="1" id="KW-1133">Transmembrane helix</keyword>
<proteinExistence type="predicted"/>
<dbReference type="NCBIfam" id="NF033493">
    <property type="entry name" value="MetS_like_NSS"/>
    <property type="match status" value="1"/>
</dbReference>
<dbReference type="Proteomes" id="UP000593758">
    <property type="component" value="Chromosome"/>
</dbReference>
<organism evidence="2 3">
    <name type="scientific">Ruania alkalisoli</name>
    <dbReference type="NCBI Taxonomy" id="2779775"/>
    <lineage>
        <taxon>Bacteria</taxon>
        <taxon>Bacillati</taxon>
        <taxon>Actinomycetota</taxon>
        <taxon>Actinomycetes</taxon>
        <taxon>Micrococcales</taxon>
        <taxon>Ruaniaceae</taxon>
        <taxon>Ruania</taxon>
    </lineage>
</organism>
<dbReference type="EMBL" id="CP063169">
    <property type="protein sequence ID" value="QOR69677.1"/>
    <property type="molecule type" value="Genomic_DNA"/>
</dbReference>
<evidence type="ECO:0000313" key="3">
    <source>
        <dbReference type="Proteomes" id="UP000593758"/>
    </source>
</evidence>
<keyword evidence="1" id="KW-0812">Transmembrane</keyword>